<dbReference type="InterPro" id="IPR036412">
    <property type="entry name" value="HAD-like_sf"/>
</dbReference>
<dbReference type="NCBIfam" id="TIGR01662">
    <property type="entry name" value="HAD-SF-IIIA"/>
    <property type="match status" value="1"/>
</dbReference>
<keyword evidence="2 7" id="KW-0963">Cytoplasm</keyword>
<dbReference type="RefSeq" id="WP_338599289.1">
    <property type="nucleotide sequence ID" value="NZ_AP028679.1"/>
</dbReference>
<dbReference type="GO" id="GO:0016791">
    <property type="term" value="F:phosphatase activity"/>
    <property type="evidence" value="ECO:0007669"/>
    <property type="project" value="InterPro"/>
</dbReference>
<dbReference type="AlphaFoldDB" id="A0AAU9EFA3"/>
<feature type="active site" description="Nucleophile" evidence="8">
    <location>
        <position position="8"/>
    </location>
</feature>
<evidence type="ECO:0000256" key="11">
    <source>
        <dbReference type="PIRSR" id="PIRSR004682-4"/>
    </source>
</evidence>
<keyword evidence="4 7" id="KW-0378">Hydrolase</keyword>
<keyword evidence="11" id="KW-0460">Magnesium</keyword>
<evidence type="ECO:0000256" key="1">
    <source>
        <dbReference type="ARBA" id="ARBA00004496"/>
    </source>
</evidence>
<feature type="binding site" evidence="11">
    <location>
        <position position="90"/>
    </location>
    <ligand>
        <name>Zn(2+)</name>
        <dbReference type="ChEBI" id="CHEBI:29105"/>
    </ligand>
</feature>
<feature type="binding site" evidence="9">
    <location>
        <position position="135"/>
    </location>
    <ligand>
        <name>substrate</name>
    </ligand>
</feature>
<dbReference type="GO" id="GO:0005975">
    <property type="term" value="P:carbohydrate metabolic process"/>
    <property type="evidence" value="ECO:0007669"/>
    <property type="project" value="InterPro"/>
</dbReference>
<feature type="binding site" evidence="11">
    <location>
        <position position="135"/>
    </location>
    <ligand>
        <name>Mg(2+)</name>
        <dbReference type="ChEBI" id="CHEBI:18420"/>
    </ligand>
</feature>
<evidence type="ECO:0000256" key="10">
    <source>
        <dbReference type="PIRSR" id="PIRSR004682-3"/>
    </source>
</evidence>
<comment type="cofactor">
    <cofactor evidence="11">
        <name>Zn(2+)</name>
        <dbReference type="ChEBI" id="CHEBI:29105"/>
    </cofactor>
</comment>
<dbReference type="KEGG" id="dmp:FAK_22680"/>
<dbReference type="NCBIfam" id="TIGR01656">
    <property type="entry name" value="Histidinol-ppas"/>
    <property type="match status" value="1"/>
</dbReference>
<dbReference type="PANTHER" id="PTHR42891:SF1">
    <property type="entry name" value="D-GLYCERO-BETA-D-MANNO-HEPTOSE-1,7-BISPHOSPHATE 7-PHOSPHATASE"/>
    <property type="match status" value="1"/>
</dbReference>
<evidence type="ECO:0000256" key="7">
    <source>
        <dbReference type="PIRNR" id="PIRNR004682"/>
    </source>
</evidence>
<dbReference type="GO" id="GO:0005737">
    <property type="term" value="C:cytoplasm"/>
    <property type="evidence" value="ECO:0007669"/>
    <property type="project" value="UniProtKB-SubCell"/>
</dbReference>
<dbReference type="EMBL" id="AP028679">
    <property type="protein sequence ID" value="BEQ15202.1"/>
    <property type="molecule type" value="Genomic_DNA"/>
</dbReference>
<evidence type="ECO:0000256" key="5">
    <source>
        <dbReference type="ARBA" id="ARBA00023277"/>
    </source>
</evidence>
<feature type="site" description="Contributes to substrate recognition" evidence="10">
    <location>
        <position position="108"/>
    </location>
</feature>
<dbReference type="EC" id="3.1.3.-" evidence="7"/>
<feature type="binding site" evidence="11">
    <location>
        <position position="107"/>
    </location>
    <ligand>
        <name>Zn(2+)</name>
        <dbReference type="ChEBI" id="CHEBI:29105"/>
    </ligand>
</feature>
<evidence type="ECO:0000256" key="4">
    <source>
        <dbReference type="ARBA" id="ARBA00022801"/>
    </source>
</evidence>
<dbReference type="InterPro" id="IPR023214">
    <property type="entry name" value="HAD_sf"/>
</dbReference>
<reference evidence="13" key="1">
    <citation type="journal article" date="2023" name="Arch. Microbiol.">
        <title>Desulfoferula mesophilus gen. nov. sp. nov., a mesophilic sulfate-reducing bacterium isolated from a brackish lake sediment.</title>
        <authorList>
            <person name="Watanabe T."/>
            <person name="Yabe T."/>
            <person name="Tsuji J.M."/>
            <person name="Fukui M."/>
        </authorList>
    </citation>
    <scope>NUCLEOTIDE SEQUENCE [LARGE SCALE GENOMIC DNA]</scope>
    <source>
        <strain evidence="13">12FAK</strain>
    </source>
</reference>
<evidence type="ECO:0000313" key="12">
    <source>
        <dbReference type="EMBL" id="BEQ15202.1"/>
    </source>
</evidence>
<dbReference type="Proteomes" id="UP001366166">
    <property type="component" value="Chromosome"/>
</dbReference>
<keyword evidence="5 7" id="KW-0119">Carbohydrate metabolism</keyword>
<protein>
    <recommendedName>
        <fullName evidence="6 7">D,D-heptose 1,7-bisphosphate phosphatase</fullName>
        <ecNumber evidence="7">3.1.3.-</ecNumber>
    </recommendedName>
</protein>
<dbReference type="InterPro" id="IPR006549">
    <property type="entry name" value="HAD-SF_hydro_IIIA"/>
</dbReference>
<dbReference type="InterPro" id="IPR006543">
    <property type="entry name" value="Histidinol-phos"/>
</dbReference>
<feature type="binding site" evidence="9">
    <location>
        <begin position="108"/>
        <end position="109"/>
    </location>
    <ligand>
        <name>substrate</name>
    </ligand>
</feature>
<dbReference type="PIRSF" id="PIRSF004682">
    <property type="entry name" value="GmhB"/>
    <property type="match status" value="1"/>
</dbReference>
<feature type="binding site" evidence="11">
    <location>
        <position position="92"/>
    </location>
    <ligand>
        <name>Zn(2+)</name>
        <dbReference type="ChEBI" id="CHEBI:29105"/>
    </ligand>
</feature>
<evidence type="ECO:0000256" key="8">
    <source>
        <dbReference type="PIRSR" id="PIRSR004682-1"/>
    </source>
</evidence>
<feature type="site" description="Stabilizes the phosphoryl group" evidence="10">
    <location>
        <position position="50"/>
    </location>
</feature>
<feature type="binding site" evidence="11">
    <location>
        <position position="134"/>
    </location>
    <ligand>
        <name>Mg(2+)</name>
        <dbReference type="ChEBI" id="CHEBI:18420"/>
    </ligand>
</feature>
<dbReference type="Pfam" id="PF13242">
    <property type="entry name" value="Hydrolase_like"/>
    <property type="match status" value="1"/>
</dbReference>
<evidence type="ECO:0000256" key="3">
    <source>
        <dbReference type="ARBA" id="ARBA00022723"/>
    </source>
</evidence>
<comment type="subcellular location">
    <subcellularLocation>
        <location evidence="1 7">Cytoplasm</location>
    </subcellularLocation>
</comment>
<keyword evidence="3 11" id="KW-0479">Metal-binding</keyword>
<evidence type="ECO:0000313" key="13">
    <source>
        <dbReference type="Proteomes" id="UP001366166"/>
    </source>
</evidence>
<dbReference type="PANTHER" id="PTHR42891">
    <property type="entry name" value="D-GLYCERO-BETA-D-MANNO-HEPTOSE-1,7-BISPHOSPHATE 7-PHOSPHATASE"/>
    <property type="match status" value="1"/>
</dbReference>
<evidence type="ECO:0000256" key="9">
    <source>
        <dbReference type="PIRSR" id="PIRSR004682-2"/>
    </source>
</evidence>
<feature type="binding site" evidence="11">
    <location>
        <position position="105"/>
    </location>
    <ligand>
        <name>Zn(2+)</name>
        <dbReference type="ChEBI" id="CHEBI:29105"/>
    </ligand>
</feature>
<dbReference type="SUPFAM" id="SSF56784">
    <property type="entry name" value="HAD-like"/>
    <property type="match status" value="1"/>
</dbReference>
<name>A0AAU9EFA3_9BACT</name>
<feature type="active site" description="Proton donor" evidence="8">
    <location>
        <position position="10"/>
    </location>
</feature>
<feature type="binding site" evidence="11">
    <location>
        <position position="10"/>
    </location>
    <ligand>
        <name>Mg(2+)</name>
        <dbReference type="ChEBI" id="CHEBI:18420"/>
    </ligand>
</feature>
<dbReference type="InterPro" id="IPR004446">
    <property type="entry name" value="Heptose_bisP_phosphatase"/>
</dbReference>
<feature type="binding site" evidence="9">
    <location>
        <begin position="16"/>
        <end position="19"/>
    </location>
    <ligand>
        <name>substrate</name>
    </ligand>
</feature>
<proteinExistence type="inferred from homology"/>
<feature type="binding site" evidence="9">
    <location>
        <begin position="50"/>
        <end position="53"/>
    </location>
    <ligand>
        <name>substrate</name>
    </ligand>
</feature>
<feature type="binding site" evidence="11">
    <location>
        <position position="8"/>
    </location>
    <ligand>
        <name>Mg(2+)</name>
        <dbReference type="ChEBI" id="CHEBI:18420"/>
    </ligand>
</feature>
<feature type="site" description="Stabilizes the phosphoryl group" evidence="10">
    <location>
        <position position="109"/>
    </location>
</feature>
<organism evidence="12 13">
    <name type="scientific">Desulfoferula mesophila</name>
    <dbReference type="NCBI Taxonomy" id="3058419"/>
    <lineage>
        <taxon>Bacteria</taxon>
        <taxon>Pseudomonadati</taxon>
        <taxon>Thermodesulfobacteriota</taxon>
        <taxon>Desulfarculia</taxon>
        <taxon>Desulfarculales</taxon>
        <taxon>Desulfarculaceae</taxon>
        <taxon>Desulfoferula</taxon>
    </lineage>
</organism>
<dbReference type="GO" id="GO:0046872">
    <property type="term" value="F:metal ion binding"/>
    <property type="evidence" value="ECO:0007669"/>
    <property type="project" value="UniProtKB-KW"/>
</dbReference>
<comment type="similarity">
    <text evidence="7">Belongs to the gmhB family.</text>
</comment>
<keyword evidence="13" id="KW-1185">Reference proteome</keyword>
<sequence length="192" mass="20361">MRRAVFLDRDGTINVEVGYISDPAQVRLLPGAARAIAGMREAGLAVVAVSNQSGIARGRFGLEQMLAVQAEVERQLREEAGAALDAFYYCPHHPEGVVEPYAMVCDCRKPGIGMLERAAREMSLSLEGSFMVGDKRIDVACGNRAGLTSLLVTSGMPLDPVASPAEEPAATLPGLDAAARWILARLAQGVGR</sequence>
<accession>A0AAU9EFA3</accession>
<feature type="binding site" evidence="9">
    <location>
        <begin position="8"/>
        <end position="10"/>
    </location>
    <ligand>
        <name>substrate</name>
    </ligand>
</feature>
<keyword evidence="11" id="KW-0862">Zinc</keyword>
<comment type="cofactor">
    <cofactor evidence="11">
        <name>Mg(2+)</name>
        <dbReference type="ChEBI" id="CHEBI:18420"/>
    </cofactor>
</comment>
<dbReference type="Gene3D" id="3.40.50.1000">
    <property type="entry name" value="HAD superfamily/HAD-like"/>
    <property type="match status" value="1"/>
</dbReference>
<evidence type="ECO:0000256" key="2">
    <source>
        <dbReference type="ARBA" id="ARBA00022490"/>
    </source>
</evidence>
<dbReference type="CDD" id="cd07503">
    <property type="entry name" value="HAD_HisB-N"/>
    <property type="match status" value="1"/>
</dbReference>
<gene>
    <name evidence="12" type="primary">gmhB</name>
    <name evidence="12" type="ORF">FAK_22680</name>
</gene>
<evidence type="ECO:0000256" key="6">
    <source>
        <dbReference type="ARBA" id="ARBA00031828"/>
    </source>
</evidence>